<organism evidence="1 2">
    <name type="scientific">Microlunatus aurantiacus</name>
    <dbReference type="NCBI Taxonomy" id="446786"/>
    <lineage>
        <taxon>Bacteria</taxon>
        <taxon>Bacillati</taxon>
        <taxon>Actinomycetota</taxon>
        <taxon>Actinomycetes</taxon>
        <taxon>Propionibacteriales</taxon>
        <taxon>Propionibacteriaceae</taxon>
        <taxon>Microlunatus</taxon>
    </lineage>
</organism>
<gene>
    <name evidence="1" type="ORF">GCM10022204_43900</name>
</gene>
<accession>A0ABP7EGV6</accession>
<keyword evidence="2" id="KW-1185">Reference proteome</keyword>
<dbReference type="RefSeq" id="WP_344814607.1">
    <property type="nucleotide sequence ID" value="NZ_BAAAYX010000027.1"/>
</dbReference>
<protein>
    <submittedName>
        <fullName evidence="1">Uncharacterized protein</fullName>
    </submittedName>
</protein>
<dbReference type="Proteomes" id="UP001500051">
    <property type="component" value="Unassembled WGS sequence"/>
</dbReference>
<reference evidence="2" key="1">
    <citation type="journal article" date="2019" name="Int. J. Syst. Evol. Microbiol.">
        <title>The Global Catalogue of Microorganisms (GCM) 10K type strain sequencing project: providing services to taxonomists for standard genome sequencing and annotation.</title>
        <authorList>
            <consortium name="The Broad Institute Genomics Platform"/>
            <consortium name="The Broad Institute Genome Sequencing Center for Infectious Disease"/>
            <person name="Wu L."/>
            <person name="Ma J."/>
        </authorList>
    </citation>
    <scope>NUCLEOTIDE SEQUENCE [LARGE SCALE GENOMIC DNA]</scope>
    <source>
        <strain evidence="2">JCM 16548</strain>
    </source>
</reference>
<sequence length="199" mass="22785">MEQEHEGCTANYLDYAVGYAAVWDDPDLYLALLAHLLSPRLEPAKSWGTDRMRVTTRGGHHWLDQAWKKYEADLDAFAPMVFSVAEAALLKHLNLEERVEITLLGFNRRRSAIQPHEQDRHRDPIDAAIDIVRDTAVALWRIDTDGVERIIERWLASKHTLMRRIAVHVVSQTPNATGSDLVRFVNQTCKEWSLPHGVK</sequence>
<comment type="caution">
    <text evidence="1">The sequence shown here is derived from an EMBL/GenBank/DDBJ whole genome shotgun (WGS) entry which is preliminary data.</text>
</comment>
<dbReference type="EMBL" id="BAAAYX010000027">
    <property type="protein sequence ID" value="GAA3718975.1"/>
    <property type="molecule type" value="Genomic_DNA"/>
</dbReference>
<name>A0ABP7EGV6_9ACTN</name>
<evidence type="ECO:0000313" key="1">
    <source>
        <dbReference type="EMBL" id="GAA3718975.1"/>
    </source>
</evidence>
<proteinExistence type="predicted"/>
<evidence type="ECO:0000313" key="2">
    <source>
        <dbReference type="Proteomes" id="UP001500051"/>
    </source>
</evidence>